<dbReference type="InterPro" id="IPR023296">
    <property type="entry name" value="Glyco_hydro_beta-prop_sf"/>
</dbReference>
<sequence length="472" mass="53037">MKQGVVRGGSSGMASDRLHSTFSCGRWTNFVRLGALVLTLGGAMVHAARFKVVETLEIGRVVSDFRVGFSLVTDEGSNSQYVAYYDDQRRMTVAMRSLDSSEWHYQTLPSKVGWDSHNYITMAIDRLGNLHVAGNMHADPLVYFVTSRPGDISSLKPGAMTGEREERVTYPRFMNDHEGKLVFNYRDGGSGRGARLFNRFDPETKSWARLLDTPLLDGEGQRNAYPLGPVRGPDGWFHMVWVWRMTPDCATNHHLSHARSRDLIAWESSGGRKVELPITFEDDFLLIDPIPVGGGIINGGAKLFFDKKKRPLVTYHKSDAEGNMQMYVARPEGKGWKIQQLTEWNDPIEFSGNGSMNFIGIRASEAMEAEPGVLTLSYQHRVLGSGRLFFDEESLRPLEGPFEVTKALPSQLGEVESDFPGMQIRRATDQAGSDAQGVRYVLQWESLGAHQDKRRKPPYPEPSMLRLYRLVE</sequence>
<dbReference type="EMBL" id="JAENII010000010">
    <property type="protein sequence ID" value="MBK1828056.1"/>
    <property type="molecule type" value="Genomic_DNA"/>
</dbReference>
<dbReference type="RefSeq" id="WP_200280690.1">
    <property type="nucleotide sequence ID" value="NZ_JAENII010000010.1"/>
</dbReference>
<dbReference type="AlphaFoldDB" id="A0A934RF89"/>
<comment type="caution">
    <text evidence="1">The sequence shown here is derived from an EMBL/GenBank/DDBJ whole genome shotgun (WGS) entry which is preliminary data.</text>
</comment>
<gene>
    <name evidence="1" type="ORF">JIN81_13575</name>
</gene>
<protein>
    <submittedName>
        <fullName evidence="1">BNR repeat-containing protein</fullName>
    </submittedName>
</protein>
<accession>A0A934RF89</accession>
<evidence type="ECO:0000313" key="1">
    <source>
        <dbReference type="EMBL" id="MBK1828056.1"/>
    </source>
</evidence>
<dbReference type="Proteomes" id="UP000658278">
    <property type="component" value="Unassembled WGS sequence"/>
</dbReference>
<keyword evidence="2" id="KW-1185">Reference proteome</keyword>
<name>A0A934RF89_9BACT</name>
<evidence type="ECO:0000313" key="2">
    <source>
        <dbReference type="Proteomes" id="UP000658278"/>
    </source>
</evidence>
<dbReference type="Gene3D" id="2.115.10.20">
    <property type="entry name" value="Glycosyl hydrolase domain, family 43"/>
    <property type="match status" value="1"/>
</dbReference>
<dbReference type="Pfam" id="PF15892">
    <property type="entry name" value="BNR_4"/>
    <property type="match status" value="1"/>
</dbReference>
<organism evidence="1 2">
    <name type="scientific">Haloferula rosea</name>
    <dbReference type="NCBI Taxonomy" id="490093"/>
    <lineage>
        <taxon>Bacteria</taxon>
        <taxon>Pseudomonadati</taxon>
        <taxon>Verrucomicrobiota</taxon>
        <taxon>Verrucomicrobiia</taxon>
        <taxon>Verrucomicrobiales</taxon>
        <taxon>Verrucomicrobiaceae</taxon>
        <taxon>Haloferula</taxon>
    </lineage>
</organism>
<proteinExistence type="predicted"/>
<reference evidence="1" key="1">
    <citation type="submission" date="2021-01" db="EMBL/GenBank/DDBJ databases">
        <title>Modified the classification status of verrucomicrobia.</title>
        <authorList>
            <person name="Feng X."/>
        </authorList>
    </citation>
    <scope>NUCLEOTIDE SEQUENCE</scope>
    <source>
        <strain evidence="1">KCTC 22201</strain>
    </source>
</reference>